<name>A0A843UU55_COLES</name>
<keyword evidence="2" id="KW-1185">Reference proteome</keyword>
<comment type="caution">
    <text evidence="1">The sequence shown here is derived from an EMBL/GenBank/DDBJ whole genome shotgun (WGS) entry which is preliminary data.</text>
</comment>
<reference evidence="1" key="1">
    <citation type="submission" date="2017-07" db="EMBL/GenBank/DDBJ databases">
        <title>Taro Niue Genome Assembly and Annotation.</title>
        <authorList>
            <person name="Atibalentja N."/>
            <person name="Keating K."/>
            <person name="Fields C.J."/>
        </authorList>
    </citation>
    <scope>NUCLEOTIDE SEQUENCE</scope>
    <source>
        <strain evidence="1">Niue_2</strain>
        <tissue evidence="1">Leaf</tissue>
    </source>
</reference>
<dbReference type="EMBL" id="NMUH01000686">
    <property type="protein sequence ID" value="MQL83269.1"/>
    <property type="molecule type" value="Genomic_DNA"/>
</dbReference>
<gene>
    <name evidence="1" type="ORF">Taro_015764</name>
</gene>
<organism evidence="1 2">
    <name type="scientific">Colocasia esculenta</name>
    <name type="common">Wild taro</name>
    <name type="synonym">Arum esculentum</name>
    <dbReference type="NCBI Taxonomy" id="4460"/>
    <lineage>
        <taxon>Eukaryota</taxon>
        <taxon>Viridiplantae</taxon>
        <taxon>Streptophyta</taxon>
        <taxon>Embryophyta</taxon>
        <taxon>Tracheophyta</taxon>
        <taxon>Spermatophyta</taxon>
        <taxon>Magnoliopsida</taxon>
        <taxon>Liliopsida</taxon>
        <taxon>Araceae</taxon>
        <taxon>Aroideae</taxon>
        <taxon>Colocasieae</taxon>
        <taxon>Colocasia</taxon>
    </lineage>
</organism>
<evidence type="ECO:0000313" key="1">
    <source>
        <dbReference type="EMBL" id="MQL83269.1"/>
    </source>
</evidence>
<protein>
    <submittedName>
        <fullName evidence="1">Uncharacterized protein</fullName>
    </submittedName>
</protein>
<dbReference type="AlphaFoldDB" id="A0A843UU55"/>
<proteinExistence type="predicted"/>
<evidence type="ECO:0000313" key="2">
    <source>
        <dbReference type="Proteomes" id="UP000652761"/>
    </source>
</evidence>
<accession>A0A843UU55</accession>
<dbReference type="Proteomes" id="UP000652761">
    <property type="component" value="Unassembled WGS sequence"/>
</dbReference>
<sequence length="84" mass="9351">MGLVQWFPLCGFSRVSCVDTNCYFCNPLLVVVCGGTGVVFGPTLVVGHGITLFRCFVFLLLWLVRDWLSLLSLVCEAHPPTLFR</sequence>